<name>A0A0G3FL02_9ZZZZ</name>
<dbReference type="Pfam" id="PF00144">
    <property type="entry name" value="Beta-lactamase"/>
    <property type="match status" value="1"/>
</dbReference>
<accession>A0A0G3FL02</accession>
<sequence length="402" mass="44306">MLMKEDERMQTTMQNDANKDRMTRLIATMQLEIDKQRLPGAVVMVVQGGKQLVFEALGQQNPNDGTRMALDSIFRIYSMTKPIVSVAVMMLMEQGKLLLNDSVSKYLPEFSKQRVALEANGEVSYVSTKNDASIQDLMRHTSGLTYEFLGNTAVQKAYRSSKIGMSLRDANNAEFSKLLAALPLQFEPGTAWEYSRATDVLGALVEVVSGQKLSEFLQQHIFTPLGMLETGFSVPENKHHRIAEPFKKDPDGGIQLKMINIHTPPLFESGGGGLASTAADYARFLQFMLNKGELDGVRLLSRHTVQMMTADHLGNIPVNRAGASGELLSPGHGFGLGFAIRKEAGISSVLGSAGLYYWGGIAGTSFFVDPALDMYAIMMIQAPNQRDYYRPLFRNLVYAALT</sequence>
<dbReference type="AlphaFoldDB" id="A0A0G3FL02"/>
<dbReference type="SMR" id="A0A0G3FL02"/>
<dbReference type="SUPFAM" id="SSF56601">
    <property type="entry name" value="beta-lactamase/transpeptidase-like"/>
    <property type="match status" value="1"/>
</dbReference>
<proteinExistence type="predicted"/>
<dbReference type="InterPro" id="IPR001466">
    <property type="entry name" value="Beta-lactam-related"/>
</dbReference>
<feature type="domain" description="Beta-lactamase-related" evidence="1">
    <location>
        <begin position="33"/>
        <end position="387"/>
    </location>
</feature>
<organism evidence="2">
    <name type="scientific">uncultured organism</name>
    <dbReference type="NCBI Taxonomy" id="155900"/>
    <lineage>
        <taxon>unclassified sequences</taxon>
        <taxon>environmental samples</taxon>
    </lineage>
</organism>
<dbReference type="PANTHER" id="PTHR43283:SF3">
    <property type="entry name" value="BETA-LACTAMASE FAMILY PROTEIN (AFU_ORTHOLOGUE AFUA_5G07500)"/>
    <property type="match status" value="1"/>
</dbReference>
<dbReference type="InterPro" id="IPR012338">
    <property type="entry name" value="Beta-lactam/transpept-like"/>
</dbReference>
<evidence type="ECO:0000259" key="1">
    <source>
        <dbReference type="Pfam" id="PF00144"/>
    </source>
</evidence>
<dbReference type="EMBL" id="KP347735">
    <property type="protein sequence ID" value="AKJ87230.1"/>
    <property type="molecule type" value="Genomic_DNA"/>
</dbReference>
<evidence type="ECO:0000313" key="2">
    <source>
        <dbReference type="EMBL" id="AKJ87230.1"/>
    </source>
</evidence>
<reference evidence="2" key="1">
    <citation type="submission" date="2014-12" db="EMBL/GenBank/DDBJ databases">
        <title>Investigation of esterase diversity in environmental metagenomes.</title>
        <authorList>
            <person name="Popovic A."/>
            <person name="Tchigvintsev A."/>
            <person name="Nocek B."/>
            <person name="Hajighasemi M."/>
            <person name="Brown G."/>
            <person name="Xu X."/>
            <person name="Li H."/>
            <person name="Glinos J."/>
            <person name="Yim V."/>
            <person name="Pelletier E."/>
            <person name="Chernikova T.N."/>
            <person name="Golyshina O.V."/>
            <person name="Tran H."/>
            <person name="Le Paslier D."/>
            <person name="Yakimov M.M."/>
            <person name="Savchenko A."/>
            <person name="Golyshin P.N."/>
            <person name="Yakunin A.F."/>
        </authorList>
    </citation>
    <scope>NUCLEOTIDE SEQUENCE</scope>
</reference>
<dbReference type="PANTHER" id="PTHR43283">
    <property type="entry name" value="BETA-LACTAMASE-RELATED"/>
    <property type="match status" value="1"/>
</dbReference>
<dbReference type="InterPro" id="IPR050789">
    <property type="entry name" value="Diverse_Enzym_Activities"/>
</dbReference>
<protein>
    <recommendedName>
        <fullName evidence="1">Beta-lactamase-related domain-containing protein</fullName>
    </recommendedName>
</protein>
<dbReference type="Gene3D" id="3.40.710.10">
    <property type="entry name" value="DD-peptidase/beta-lactamase superfamily"/>
    <property type="match status" value="1"/>
</dbReference>